<evidence type="ECO:0000313" key="2">
    <source>
        <dbReference type="EMBL" id="PNF25028.1"/>
    </source>
</evidence>
<feature type="region of interest" description="Disordered" evidence="1">
    <location>
        <begin position="512"/>
        <end position="556"/>
    </location>
</feature>
<gene>
    <name evidence="2" type="ORF">B7P43_G06989</name>
</gene>
<feature type="compositionally biased region" description="Polar residues" evidence="1">
    <location>
        <begin position="692"/>
        <end position="705"/>
    </location>
</feature>
<keyword evidence="3" id="KW-1185">Reference proteome</keyword>
<protein>
    <submittedName>
        <fullName evidence="2">Uncharacterized protein</fullName>
    </submittedName>
</protein>
<feature type="region of interest" description="Disordered" evidence="1">
    <location>
        <begin position="217"/>
        <end position="242"/>
    </location>
</feature>
<feature type="compositionally biased region" description="Basic and acidic residues" evidence="1">
    <location>
        <begin position="710"/>
        <end position="727"/>
    </location>
</feature>
<reference evidence="2 3" key="1">
    <citation type="submission" date="2017-12" db="EMBL/GenBank/DDBJ databases">
        <title>Hemimetabolous genomes reveal molecular basis of termite eusociality.</title>
        <authorList>
            <person name="Harrison M.C."/>
            <person name="Jongepier E."/>
            <person name="Robertson H.M."/>
            <person name="Arning N."/>
            <person name="Bitard-Feildel T."/>
            <person name="Chao H."/>
            <person name="Childers C.P."/>
            <person name="Dinh H."/>
            <person name="Doddapaneni H."/>
            <person name="Dugan S."/>
            <person name="Gowin J."/>
            <person name="Greiner C."/>
            <person name="Han Y."/>
            <person name="Hu H."/>
            <person name="Hughes D.S.T."/>
            <person name="Huylmans A.-K."/>
            <person name="Kemena C."/>
            <person name="Kremer L.P.M."/>
            <person name="Lee S.L."/>
            <person name="Lopez-Ezquerra A."/>
            <person name="Mallet L."/>
            <person name="Monroy-Kuhn J.M."/>
            <person name="Moser A."/>
            <person name="Murali S.C."/>
            <person name="Muzny D.M."/>
            <person name="Otani S."/>
            <person name="Piulachs M.-D."/>
            <person name="Poelchau M."/>
            <person name="Qu J."/>
            <person name="Schaub F."/>
            <person name="Wada-Katsumata A."/>
            <person name="Worley K.C."/>
            <person name="Xie Q."/>
            <person name="Ylla G."/>
            <person name="Poulsen M."/>
            <person name="Gibbs R.A."/>
            <person name="Schal C."/>
            <person name="Richards S."/>
            <person name="Belles X."/>
            <person name="Korb J."/>
            <person name="Bornberg-Bauer E."/>
        </authorList>
    </citation>
    <scope>NUCLEOTIDE SEQUENCE [LARGE SCALE GENOMIC DNA]</scope>
    <source>
        <tissue evidence="2">Whole body</tissue>
    </source>
</reference>
<accession>A0A2J7Q8W2</accession>
<feature type="region of interest" description="Disordered" evidence="1">
    <location>
        <begin position="571"/>
        <end position="599"/>
    </location>
</feature>
<comment type="caution">
    <text evidence="2">The sequence shown here is derived from an EMBL/GenBank/DDBJ whole genome shotgun (WGS) entry which is preliminary data.</text>
</comment>
<feature type="region of interest" description="Disordered" evidence="1">
    <location>
        <begin position="369"/>
        <end position="397"/>
    </location>
</feature>
<name>A0A2J7Q8W2_9NEOP</name>
<evidence type="ECO:0000256" key="1">
    <source>
        <dbReference type="SAM" id="MobiDB-lite"/>
    </source>
</evidence>
<feature type="compositionally biased region" description="Basic residues" evidence="1">
    <location>
        <begin position="677"/>
        <end position="691"/>
    </location>
</feature>
<sequence length="782" mass="86952">MSMCSPDQNLHTPYKLSGKKMRKSLSFSFMSKFGSRKWRANNLQLARENARLKKAIQKWTRLHVENSLRYNVLEMSWRHRGETLSKIGIMSRMVGNQIRELMNSIAEIQSACQEELSVPVGGGASDNAELISCRRHTVPNMKIGKMRKSHDVSRLSPKSQLVNHVNPMVSGHPIIKPTITLQRLNLQNVPSSSPVEQIHSPLPELDEDHIEEVDLTRTAENSTDSSPPPSDNSDEEDCVEIPVNPSTGRMLASSSPLTYHDIVLPVAEVPLERLRISDRHKKAEEKNMSRGLIVQDNEAASLSSHVSATSRHSSVASLSEHSNRVTEICTNTSSGGTGPLNVEYCVSKDSTPMAVITEYALRTLDVTPSTAVPNQQSSNSSVRKYAPSSRAKTPASFEVQKSQVNGVSDKYRLVVALHDVSGYLHNGTLTSIEQLKERNVKADAGPKPEEHKIENGHKDLELSMSDTTENQTQLNFTAEIGTLDYSSVLLNDCNVEEKRLSAKEDFLNRIQNEDPLEGPSWHYQSVVSPTRRKRKNSKPLHSSQSNKKGNSGSQWNATYATPKKEISGRFQHQQAKNNLQDPQAETGTIESDKTDDEDMDITECMPLYNVTSSTSSSNMGKEMNTHTAGCSDICKMQSESMELCGGVVTLPYTKKPRMKHNNDTSGVSESEEEWKPRKNARKNQSRNKAHSGRTNSKSLSRSMKTGSKAVSKEAAIDREQSVAHREPLSTPQSRMTSPLLEYVRSETEKGNVGNPHGRTKRRAAPTNLKEASLMTKMRRDTC</sequence>
<feature type="compositionally biased region" description="Polar residues" evidence="1">
    <location>
        <begin position="571"/>
        <end position="589"/>
    </location>
</feature>
<dbReference type="OrthoDB" id="6622071at2759"/>
<dbReference type="Proteomes" id="UP000235965">
    <property type="component" value="Unassembled WGS sequence"/>
</dbReference>
<dbReference type="AlphaFoldDB" id="A0A2J7Q8W2"/>
<dbReference type="EMBL" id="NEVH01016945">
    <property type="protein sequence ID" value="PNF25027.1"/>
    <property type="molecule type" value="Genomic_DNA"/>
</dbReference>
<dbReference type="EMBL" id="NEVH01016945">
    <property type="protein sequence ID" value="PNF25028.1"/>
    <property type="molecule type" value="Genomic_DNA"/>
</dbReference>
<dbReference type="InParanoid" id="A0A2J7Q8W2"/>
<organism evidence="2 3">
    <name type="scientific">Cryptotermes secundus</name>
    <dbReference type="NCBI Taxonomy" id="105785"/>
    <lineage>
        <taxon>Eukaryota</taxon>
        <taxon>Metazoa</taxon>
        <taxon>Ecdysozoa</taxon>
        <taxon>Arthropoda</taxon>
        <taxon>Hexapoda</taxon>
        <taxon>Insecta</taxon>
        <taxon>Pterygota</taxon>
        <taxon>Neoptera</taxon>
        <taxon>Polyneoptera</taxon>
        <taxon>Dictyoptera</taxon>
        <taxon>Blattodea</taxon>
        <taxon>Blattoidea</taxon>
        <taxon>Termitoidae</taxon>
        <taxon>Kalotermitidae</taxon>
        <taxon>Cryptotermitinae</taxon>
        <taxon>Cryptotermes</taxon>
    </lineage>
</organism>
<proteinExistence type="predicted"/>
<evidence type="ECO:0000313" key="3">
    <source>
        <dbReference type="Proteomes" id="UP000235965"/>
    </source>
</evidence>
<feature type="compositionally biased region" description="Low complexity" evidence="1">
    <location>
        <begin position="542"/>
        <end position="554"/>
    </location>
</feature>
<feature type="region of interest" description="Disordered" evidence="1">
    <location>
        <begin position="653"/>
        <end position="782"/>
    </location>
</feature>
<feature type="compositionally biased region" description="Polar residues" evidence="1">
    <location>
        <begin position="369"/>
        <end position="382"/>
    </location>
</feature>